<evidence type="ECO:0000313" key="2">
    <source>
        <dbReference type="EMBL" id="MDN4524078.1"/>
    </source>
</evidence>
<evidence type="ECO:0000256" key="1">
    <source>
        <dbReference type="ARBA" id="ARBA00006479"/>
    </source>
</evidence>
<protein>
    <submittedName>
        <fullName evidence="2">ROK family protein</fullName>
    </submittedName>
</protein>
<accession>A0ABT8HTK2</accession>
<dbReference type="InterPro" id="IPR000600">
    <property type="entry name" value="ROK"/>
</dbReference>
<gene>
    <name evidence="2" type="ORF">QYB97_06310</name>
</gene>
<dbReference type="CDD" id="cd23763">
    <property type="entry name" value="ASKHA_ATPase_ROK"/>
    <property type="match status" value="1"/>
</dbReference>
<comment type="similarity">
    <text evidence="1">Belongs to the ROK (NagC/XylR) family.</text>
</comment>
<name>A0ABT8HTK2_9BACL</name>
<dbReference type="Gene3D" id="3.30.420.40">
    <property type="match status" value="2"/>
</dbReference>
<dbReference type="InterPro" id="IPR043129">
    <property type="entry name" value="ATPase_NBD"/>
</dbReference>
<comment type="caution">
    <text evidence="2">The sequence shown here is derived from an EMBL/GenBank/DDBJ whole genome shotgun (WGS) entry which is preliminary data.</text>
</comment>
<dbReference type="Proteomes" id="UP001172721">
    <property type="component" value="Unassembled WGS sequence"/>
</dbReference>
<dbReference type="Pfam" id="PF00480">
    <property type="entry name" value="ROK"/>
    <property type="match status" value="1"/>
</dbReference>
<reference evidence="2" key="1">
    <citation type="submission" date="2023-07" db="EMBL/GenBank/DDBJ databases">
        <title>Fictibacillus sp. isolated from freshwater pond.</title>
        <authorList>
            <person name="Kirdat K."/>
            <person name="Bhat A."/>
            <person name="Mourya A."/>
            <person name="Yadav A."/>
        </authorList>
    </citation>
    <scope>NUCLEOTIDE SEQUENCE</scope>
    <source>
        <strain evidence="2">NE201</strain>
    </source>
</reference>
<dbReference type="PANTHER" id="PTHR18964:SF149">
    <property type="entry name" value="BIFUNCTIONAL UDP-N-ACETYLGLUCOSAMINE 2-EPIMERASE_N-ACETYLMANNOSAMINE KINASE"/>
    <property type="match status" value="1"/>
</dbReference>
<dbReference type="EMBL" id="JAUHTR010000002">
    <property type="protein sequence ID" value="MDN4524078.1"/>
    <property type="molecule type" value="Genomic_DNA"/>
</dbReference>
<dbReference type="SUPFAM" id="SSF53067">
    <property type="entry name" value="Actin-like ATPase domain"/>
    <property type="match status" value="1"/>
</dbReference>
<dbReference type="RefSeq" id="WP_301165130.1">
    <property type="nucleotide sequence ID" value="NZ_JAUHTR010000002.1"/>
</dbReference>
<keyword evidence="3" id="KW-1185">Reference proteome</keyword>
<sequence>MKKVLAGIDIGGTKLAVSLAFCTGELTILEKISTDTPSSPKEAVTFFIQSIFQLMKKYHVKEVDSIGISCGGPLDSKNGIILSPPNLPNWDRIDLFTPLQEAFGSPVALQNDANACALAEWQWGAGRGVGNMIFLTFGTGMGAGLILNNQLYSGTNDMAGEAGHIRLEEDGPEGYGKRGSFEGFCSGGGIARFAQEVVLGELEKGRIPAFCKDKDHIPLITAKTVALAAHEGDSTAQWIYEQVGRKLGRGIALLVDILNPERIVIGSIYSRQQQLLEPMVMEELKKESLPQALKVCEIVPAELGEQIGDYASLSVALQHLKVQPDMKAYTKTFVNRKGKMGYEVD</sequence>
<proteinExistence type="inferred from homology"/>
<dbReference type="PANTHER" id="PTHR18964">
    <property type="entry name" value="ROK (REPRESSOR, ORF, KINASE) FAMILY"/>
    <property type="match status" value="1"/>
</dbReference>
<organism evidence="2 3">
    <name type="scientific">Fictibacillus fluitans</name>
    <dbReference type="NCBI Taxonomy" id="3058422"/>
    <lineage>
        <taxon>Bacteria</taxon>
        <taxon>Bacillati</taxon>
        <taxon>Bacillota</taxon>
        <taxon>Bacilli</taxon>
        <taxon>Bacillales</taxon>
        <taxon>Fictibacillaceae</taxon>
        <taxon>Fictibacillus</taxon>
    </lineage>
</organism>
<evidence type="ECO:0000313" key="3">
    <source>
        <dbReference type="Proteomes" id="UP001172721"/>
    </source>
</evidence>